<dbReference type="SUPFAM" id="SSF52172">
    <property type="entry name" value="CheY-like"/>
    <property type="match status" value="1"/>
</dbReference>
<evidence type="ECO:0000259" key="2">
    <source>
        <dbReference type="PROSITE" id="PS50110"/>
    </source>
</evidence>
<proteinExistence type="predicted"/>
<protein>
    <recommendedName>
        <fullName evidence="2">Response regulatory domain-containing protein</fullName>
    </recommendedName>
</protein>
<organism evidence="3 4">
    <name type="scientific">Devosia oryziradicis</name>
    <dbReference type="NCBI Taxonomy" id="2801335"/>
    <lineage>
        <taxon>Bacteria</taxon>
        <taxon>Pseudomonadati</taxon>
        <taxon>Pseudomonadota</taxon>
        <taxon>Alphaproteobacteria</taxon>
        <taxon>Hyphomicrobiales</taxon>
        <taxon>Devosiaceae</taxon>
        <taxon>Devosia</taxon>
    </lineage>
</organism>
<dbReference type="Proteomes" id="UP000595460">
    <property type="component" value="Chromosome"/>
</dbReference>
<reference evidence="3 4" key="1">
    <citation type="submission" date="2021-01" db="EMBL/GenBank/DDBJ databases">
        <title>Genome seq and assembly of Devosia sp. G19.</title>
        <authorList>
            <person name="Chhetri G."/>
        </authorList>
    </citation>
    <scope>NUCLEOTIDE SEQUENCE [LARGE SCALE GENOMIC DNA]</scope>
    <source>
        <strain evidence="3 4">G19</strain>
    </source>
</reference>
<dbReference type="InterPro" id="IPR001789">
    <property type="entry name" value="Sig_transdc_resp-reg_receiver"/>
</dbReference>
<dbReference type="RefSeq" id="WP_201661408.1">
    <property type="nucleotide sequence ID" value="NZ_CP068047.1"/>
</dbReference>
<dbReference type="EMBL" id="CP068047">
    <property type="protein sequence ID" value="QQR37353.1"/>
    <property type="molecule type" value="Genomic_DNA"/>
</dbReference>
<gene>
    <name evidence="3" type="ORF">JI749_07020</name>
</gene>
<accession>A0ABX7BZF8</accession>
<comment type="caution">
    <text evidence="1">Lacks conserved residue(s) required for the propagation of feature annotation.</text>
</comment>
<evidence type="ECO:0000313" key="4">
    <source>
        <dbReference type="Proteomes" id="UP000595460"/>
    </source>
</evidence>
<name>A0ABX7BZF8_9HYPH</name>
<dbReference type="InterPro" id="IPR011006">
    <property type="entry name" value="CheY-like_superfamily"/>
</dbReference>
<evidence type="ECO:0000256" key="1">
    <source>
        <dbReference type="PROSITE-ProRule" id="PRU00169"/>
    </source>
</evidence>
<dbReference type="Gene3D" id="3.40.50.2300">
    <property type="match status" value="1"/>
</dbReference>
<dbReference type="PROSITE" id="PS50110">
    <property type="entry name" value="RESPONSE_REGULATORY"/>
    <property type="match status" value="1"/>
</dbReference>
<feature type="domain" description="Response regulatory" evidence="2">
    <location>
        <begin position="6"/>
        <end position="118"/>
    </location>
</feature>
<sequence length="122" mass="13528">MLNGRTALVVEEEFLIALDIQRMLETLDVGQTLFARTASEAEQLRAHWPDLGLAVVEVRDHHTPAHDLVEQLRNTGVPLVLTTSDVTLGRTSRAFPDLPVILKPLPEDEMTSAIREALAPRV</sequence>
<keyword evidence="4" id="KW-1185">Reference proteome</keyword>
<evidence type="ECO:0000313" key="3">
    <source>
        <dbReference type="EMBL" id="QQR37353.1"/>
    </source>
</evidence>